<gene>
    <name evidence="1" type="ORF">IHE45_12G036300</name>
</gene>
<name>A0ACB7V170_DIOAL</name>
<organism evidence="1 2">
    <name type="scientific">Dioscorea alata</name>
    <name type="common">Purple yam</name>
    <dbReference type="NCBI Taxonomy" id="55571"/>
    <lineage>
        <taxon>Eukaryota</taxon>
        <taxon>Viridiplantae</taxon>
        <taxon>Streptophyta</taxon>
        <taxon>Embryophyta</taxon>
        <taxon>Tracheophyta</taxon>
        <taxon>Spermatophyta</taxon>
        <taxon>Magnoliopsida</taxon>
        <taxon>Liliopsida</taxon>
        <taxon>Dioscoreales</taxon>
        <taxon>Dioscoreaceae</taxon>
        <taxon>Dioscorea</taxon>
    </lineage>
</organism>
<comment type="caution">
    <text evidence="1">The sequence shown here is derived from an EMBL/GenBank/DDBJ whole genome shotgun (WGS) entry which is preliminary data.</text>
</comment>
<evidence type="ECO:0000313" key="2">
    <source>
        <dbReference type="Proteomes" id="UP000827976"/>
    </source>
</evidence>
<dbReference type="Proteomes" id="UP000827976">
    <property type="component" value="Chromosome 12"/>
</dbReference>
<sequence>MVKKPSPQLFPSYLSLHLSKAASLLLATAGSHPHIFSALISAGSATAGSHPHILYGIVLPLFRPHRLMFCQILPLGTKV</sequence>
<proteinExistence type="predicted"/>
<evidence type="ECO:0000313" key="1">
    <source>
        <dbReference type="EMBL" id="KAH7667077.1"/>
    </source>
</evidence>
<keyword evidence="2" id="KW-1185">Reference proteome</keyword>
<accession>A0ACB7V170</accession>
<protein>
    <submittedName>
        <fullName evidence="1">Uncharacterized protein</fullName>
    </submittedName>
</protein>
<reference evidence="2" key="1">
    <citation type="journal article" date="2022" name="Nat. Commun.">
        <title>Chromosome evolution and the genetic basis of agronomically important traits in greater yam.</title>
        <authorList>
            <person name="Bredeson J.V."/>
            <person name="Lyons J.B."/>
            <person name="Oniyinde I.O."/>
            <person name="Okereke N.R."/>
            <person name="Kolade O."/>
            <person name="Nnabue I."/>
            <person name="Nwadili C.O."/>
            <person name="Hribova E."/>
            <person name="Parker M."/>
            <person name="Nwogha J."/>
            <person name="Shu S."/>
            <person name="Carlson J."/>
            <person name="Kariba R."/>
            <person name="Muthemba S."/>
            <person name="Knop K."/>
            <person name="Barton G.J."/>
            <person name="Sherwood A.V."/>
            <person name="Lopez-Montes A."/>
            <person name="Asiedu R."/>
            <person name="Jamnadass R."/>
            <person name="Muchugi A."/>
            <person name="Goodstein D."/>
            <person name="Egesi C.N."/>
            <person name="Featherston J."/>
            <person name="Asfaw A."/>
            <person name="Simpson G.G."/>
            <person name="Dolezel J."/>
            <person name="Hendre P.S."/>
            <person name="Van Deynze A."/>
            <person name="Kumar P.L."/>
            <person name="Obidiegwu J.E."/>
            <person name="Bhattacharjee R."/>
            <person name="Rokhsar D.S."/>
        </authorList>
    </citation>
    <scope>NUCLEOTIDE SEQUENCE [LARGE SCALE GENOMIC DNA]</scope>
    <source>
        <strain evidence="2">cv. TDa95/00328</strain>
    </source>
</reference>
<dbReference type="EMBL" id="CM037022">
    <property type="protein sequence ID" value="KAH7667077.1"/>
    <property type="molecule type" value="Genomic_DNA"/>
</dbReference>